<dbReference type="PANTHER" id="PTHR33989:SF4">
    <property type="entry name" value="PTS SYSTEM N,N'-DIACETYLCHITOBIOSE-SPECIFIC EIIC COMPONENT"/>
    <property type="match status" value="1"/>
</dbReference>
<feature type="transmembrane region" description="Helical" evidence="9">
    <location>
        <begin position="539"/>
        <end position="558"/>
    </location>
</feature>
<keyword evidence="12" id="KW-1185">Reference proteome</keyword>
<name>A0A6I6CC23_9MOLU</name>
<dbReference type="RefSeq" id="WP_156005832.1">
    <property type="nucleotide sequence ID" value="NZ_CP046276.1"/>
</dbReference>
<evidence type="ECO:0000313" key="11">
    <source>
        <dbReference type="EMBL" id="QGS51652.1"/>
    </source>
</evidence>
<evidence type="ECO:0000256" key="2">
    <source>
        <dbReference type="ARBA" id="ARBA00022448"/>
    </source>
</evidence>
<evidence type="ECO:0000313" key="12">
    <source>
        <dbReference type="Proteomes" id="UP000424468"/>
    </source>
</evidence>
<dbReference type="Pfam" id="PF02378">
    <property type="entry name" value="PTS_EIIC"/>
    <property type="match status" value="2"/>
</dbReference>
<dbReference type="AlphaFoldDB" id="A0A6I6CC23"/>
<evidence type="ECO:0000256" key="7">
    <source>
        <dbReference type="ARBA" id="ARBA00023136"/>
    </source>
</evidence>
<feature type="transmembrane region" description="Helical" evidence="9">
    <location>
        <begin position="112"/>
        <end position="133"/>
    </location>
</feature>
<keyword evidence="3" id="KW-1003">Cell membrane</keyword>
<dbReference type="InterPro" id="IPR003352">
    <property type="entry name" value="PTS_EIIC"/>
</dbReference>
<feature type="transmembrane region" description="Helical" evidence="9">
    <location>
        <begin position="390"/>
        <end position="408"/>
    </location>
</feature>
<keyword evidence="2" id="KW-0813">Transport</keyword>
<keyword evidence="4" id="KW-0762">Sugar transport</keyword>
<feature type="domain" description="PTS EIIC type-3" evidence="10">
    <location>
        <begin position="16"/>
        <end position="611"/>
    </location>
</feature>
<dbReference type="EMBL" id="CP046276">
    <property type="protein sequence ID" value="QGS51652.1"/>
    <property type="molecule type" value="Genomic_DNA"/>
</dbReference>
<reference evidence="11 12" key="1">
    <citation type="submission" date="2019-11" db="EMBL/GenBank/DDBJ databases">
        <title>Complete genome sequence of Spiroplasma tabanidicola TAUS-1 (DSM 22603).</title>
        <authorList>
            <person name="Huang C.-T."/>
            <person name="Lin Y.-C."/>
            <person name="Kuo C.-H."/>
        </authorList>
    </citation>
    <scope>NUCLEOTIDE SEQUENCE [LARGE SCALE GENOMIC DNA]</scope>
    <source>
        <strain evidence="11 12">TAUS-1</strain>
    </source>
</reference>
<gene>
    <name evidence="11" type="primary">celB</name>
    <name evidence="11" type="ORF">STABA_v1c02860</name>
</gene>
<feature type="transmembrane region" description="Helical" evidence="9">
    <location>
        <begin position="208"/>
        <end position="235"/>
    </location>
</feature>
<dbReference type="InterPro" id="IPR004501">
    <property type="entry name" value="PTS_EIIC_3"/>
</dbReference>
<evidence type="ECO:0000256" key="6">
    <source>
        <dbReference type="ARBA" id="ARBA00022989"/>
    </source>
</evidence>
<evidence type="ECO:0000256" key="4">
    <source>
        <dbReference type="ARBA" id="ARBA00022597"/>
    </source>
</evidence>
<comment type="subcellular location">
    <subcellularLocation>
        <location evidence="1">Cell membrane</location>
        <topology evidence="1">Multi-pass membrane protein</topology>
    </subcellularLocation>
</comment>
<protein>
    <submittedName>
        <fullName evidence="11">PTS system, cellobiose-specific IIC component</fullName>
    </submittedName>
</protein>
<dbReference type="Proteomes" id="UP000424468">
    <property type="component" value="Chromosome"/>
</dbReference>
<accession>A0A6I6CC23</accession>
<proteinExistence type="predicted"/>
<feature type="transmembrane region" description="Helical" evidence="9">
    <location>
        <begin position="479"/>
        <end position="502"/>
    </location>
</feature>
<dbReference type="PANTHER" id="PTHR33989">
    <property type="match status" value="1"/>
</dbReference>
<evidence type="ECO:0000256" key="3">
    <source>
        <dbReference type="ARBA" id="ARBA00022475"/>
    </source>
</evidence>
<evidence type="ECO:0000259" key="10">
    <source>
        <dbReference type="PROSITE" id="PS51105"/>
    </source>
</evidence>
<dbReference type="PROSITE" id="PS51105">
    <property type="entry name" value="PTS_EIIC_TYPE_3"/>
    <property type="match status" value="1"/>
</dbReference>
<dbReference type="OrthoDB" id="1550290at2"/>
<evidence type="ECO:0000256" key="1">
    <source>
        <dbReference type="ARBA" id="ARBA00004651"/>
    </source>
</evidence>
<keyword evidence="6 9" id="KW-1133">Transmembrane helix</keyword>
<keyword evidence="8" id="KW-0175">Coiled coil</keyword>
<dbReference type="GO" id="GO:0009401">
    <property type="term" value="P:phosphoenolpyruvate-dependent sugar phosphotransferase system"/>
    <property type="evidence" value="ECO:0007669"/>
    <property type="project" value="InterPro"/>
</dbReference>
<evidence type="ECO:0000256" key="5">
    <source>
        <dbReference type="ARBA" id="ARBA00022692"/>
    </source>
</evidence>
<feature type="coiled-coil region" evidence="8">
    <location>
        <begin position="746"/>
        <end position="820"/>
    </location>
</feature>
<evidence type="ECO:0000256" key="9">
    <source>
        <dbReference type="SAM" id="Phobius"/>
    </source>
</evidence>
<keyword evidence="5 9" id="KW-0812">Transmembrane</keyword>
<evidence type="ECO:0000256" key="8">
    <source>
        <dbReference type="SAM" id="Coils"/>
    </source>
</evidence>
<feature type="transmembrane region" description="Helical" evidence="9">
    <location>
        <begin position="593"/>
        <end position="614"/>
    </location>
</feature>
<sequence>MSTGKNAEASKLKVWFGKKFVPAMNKLGSQKHLAAMRDAFGTLLPLTIAGSLGLIIGSIGFAGGGSGYVSVLGLFAKMIHPELSNQAITDFIQNDAVFSKIWLIGTYTFNQLNGITIGFTSIWFSFTFGYFLSMSRNFKLPILGGFASTIGFMATTMGNVSFFQGAAGLISAIIFGAISTEIFIKLSNVKALYIKLPDGVPPSVSKSFAVFLPFLFTMLIMASMNLVVFIPAFFWQDTFRVNSASQYAASTPAEFARMLTSILGLGDNAEAAYNKFVNAESTPAALKDISQDMFNKIYDIAQNFKNSLNGKEFKDITNSDITQAFESLKNLYGTLGESDQNIFTTFILTLAGKNDIYSFTSSAASQFIEYNGAYVFFAKYRAASINHDQFGLAAAVYQFFVTFLLSFAKGSAGGLGLALAYAFFISFLWFFGVHGSNVVNGAFSPIWQMILIVNLTLISDLGYTVAAKSGELGVFSTPIFDCFMNIGGSGASLALIIGTFVFSRRQDNRKISLYSAPCGVFQINEPIVFGFPIVLNGRYLAPFIIAPMVNIFLAWLASPGVLNMIGYAELQVPWTTPFLIASPLTYIHTAGQAFVVALVCFGASFGIYTPFILLDNILHFKKLRKENIEEYNRQMRFFNDPYLRATIKLEDKVERIVSYGESAFSNAEAQNRFWEQKLTNPAKLESRKAKNLAIADAKVAFYDYKAEIVKQTGEVRNNMLQEAWEKPRRINEAKFLLNEKVLSHEVTDIKNEKLALKDQIKSIKDEFVTKMPDIKSKQLNEKQKYMELKRQNNEKLKAKKAELKQQLKDINMKFKESKIKA</sequence>
<dbReference type="KEGG" id="stab:STABA_v1c02860"/>
<feature type="transmembrane region" description="Helical" evidence="9">
    <location>
        <begin position="446"/>
        <end position="467"/>
    </location>
</feature>
<organism evidence="11 12">
    <name type="scientific">Spiroplasma tabanidicola</name>
    <dbReference type="NCBI Taxonomy" id="324079"/>
    <lineage>
        <taxon>Bacteria</taxon>
        <taxon>Bacillati</taxon>
        <taxon>Mycoplasmatota</taxon>
        <taxon>Mollicutes</taxon>
        <taxon>Entomoplasmatales</taxon>
        <taxon>Spiroplasmataceae</taxon>
        <taxon>Spiroplasma</taxon>
    </lineage>
</organism>
<feature type="transmembrane region" description="Helical" evidence="9">
    <location>
        <begin position="415"/>
        <end position="434"/>
    </location>
</feature>
<dbReference type="GO" id="GO:0008982">
    <property type="term" value="F:protein-N(PI)-phosphohistidine-sugar phosphotransferase activity"/>
    <property type="evidence" value="ECO:0007669"/>
    <property type="project" value="InterPro"/>
</dbReference>
<keyword evidence="7 9" id="KW-0472">Membrane</keyword>
<feature type="transmembrane region" description="Helical" evidence="9">
    <location>
        <begin position="39"/>
        <end position="62"/>
    </location>
</feature>
<dbReference type="GO" id="GO:0005886">
    <property type="term" value="C:plasma membrane"/>
    <property type="evidence" value="ECO:0007669"/>
    <property type="project" value="UniProtKB-SubCell"/>
</dbReference>
<feature type="transmembrane region" description="Helical" evidence="9">
    <location>
        <begin position="166"/>
        <end position="187"/>
    </location>
</feature>
<dbReference type="InterPro" id="IPR051088">
    <property type="entry name" value="PTS_Sugar-EIIC/EIIB"/>
</dbReference>